<reference evidence="2" key="2">
    <citation type="submission" date="2015-01" db="EMBL/GenBank/DDBJ databases">
        <title>Evolutionary Origins and Diversification of the Mycorrhizal Mutualists.</title>
        <authorList>
            <consortium name="DOE Joint Genome Institute"/>
            <consortium name="Mycorrhizal Genomics Consortium"/>
            <person name="Kohler A."/>
            <person name="Kuo A."/>
            <person name="Nagy L.G."/>
            <person name="Floudas D."/>
            <person name="Copeland A."/>
            <person name="Barry K.W."/>
            <person name="Cichocki N."/>
            <person name="Veneault-Fourrey C."/>
            <person name="LaButti K."/>
            <person name="Lindquist E.A."/>
            <person name="Lipzen A."/>
            <person name="Lundell T."/>
            <person name="Morin E."/>
            <person name="Murat C."/>
            <person name="Riley R."/>
            <person name="Ohm R."/>
            <person name="Sun H."/>
            <person name="Tunlid A."/>
            <person name="Henrissat B."/>
            <person name="Grigoriev I.V."/>
            <person name="Hibbett D.S."/>
            <person name="Martin F."/>
        </authorList>
    </citation>
    <scope>NUCLEOTIDE SEQUENCE [LARGE SCALE GENOMIC DNA]</scope>
    <source>
        <strain evidence="2">LaAM-08-1</strain>
    </source>
</reference>
<proteinExistence type="predicted"/>
<gene>
    <name evidence="1" type="ORF">K443DRAFT_685198</name>
</gene>
<sequence>MPSPTADALPRLPNELFDRIITFVIADSVHSICVSPGDTTWDMDVLPTLHKVSPLFRAISTEVVRKAFDMPHVKQTADPGEDAENEHSSVLQTLPKILTYLHSIGTRLRHPTDWGQVTFQNITCPTGPFVLAYMLYLSCATIRRNAMQGSVAMFQSSHAAIFAALEQNMCMCGMVVPALVTGLLEESVRVEVGLARYGLEIVRCFCELDEHADSIVVHRAATAENGLTFEIALASFEYFIARLELANIEYRRMNMAGNSESRPFELPGVLPTLRKIHGLDLVEGVEFKLVERIQALVDEWSYACPFLNPKNLI</sequence>
<dbReference type="Proteomes" id="UP000054477">
    <property type="component" value="Unassembled WGS sequence"/>
</dbReference>
<dbReference type="AlphaFoldDB" id="A0A0C9X4J9"/>
<evidence type="ECO:0000313" key="1">
    <source>
        <dbReference type="EMBL" id="KIJ92536.1"/>
    </source>
</evidence>
<organism evidence="1 2">
    <name type="scientific">Laccaria amethystina LaAM-08-1</name>
    <dbReference type="NCBI Taxonomy" id="1095629"/>
    <lineage>
        <taxon>Eukaryota</taxon>
        <taxon>Fungi</taxon>
        <taxon>Dikarya</taxon>
        <taxon>Basidiomycota</taxon>
        <taxon>Agaricomycotina</taxon>
        <taxon>Agaricomycetes</taxon>
        <taxon>Agaricomycetidae</taxon>
        <taxon>Agaricales</taxon>
        <taxon>Agaricineae</taxon>
        <taxon>Hydnangiaceae</taxon>
        <taxon>Laccaria</taxon>
    </lineage>
</organism>
<dbReference type="OrthoDB" id="2999415at2759"/>
<accession>A0A0C9X4J9</accession>
<protein>
    <submittedName>
        <fullName evidence="1">Uncharacterized protein</fullName>
    </submittedName>
</protein>
<keyword evidence="2" id="KW-1185">Reference proteome</keyword>
<reference evidence="1 2" key="1">
    <citation type="submission" date="2014-04" db="EMBL/GenBank/DDBJ databases">
        <authorList>
            <consortium name="DOE Joint Genome Institute"/>
            <person name="Kuo A."/>
            <person name="Kohler A."/>
            <person name="Nagy L.G."/>
            <person name="Floudas D."/>
            <person name="Copeland A."/>
            <person name="Barry K.W."/>
            <person name="Cichocki N."/>
            <person name="Veneault-Fourrey C."/>
            <person name="LaButti K."/>
            <person name="Lindquist E.A."/>
            <person name="Lipzen A."/>
            <person name="Lundell T."/>
            <person name="Morin E."/>
            <person name="Murat C."/>
            <person name="Sun H."/>
            <person name="Tunlid A."/>
            <person name="Henrissat B."/>
            <person name="Grigoriev I.V."/>
            <person name="Hibbett D.S."/>
            <person name="Martin F."/>
            <person name="Nordberg H.P."/>
            <person name="Cantor M.N."/>
            <person name="Hua S.X."/>
        </authorList>
    </citation>
    <scope>NUCLEOTIDE SEQUENCE [LARGE SCALE GENOMIC DNA]</scope>
    <source>
        <strain evidence="1 2">LaAM-08-1</strain>
    </source>
</reference>
<dbReference type="EMBL" id="KN838903">
    <property type="protein sequence ID" value="KIJ92536.1"/>
    <property type="molecule type" value="Genomic_DNA"/>
</dbReference>
<feature type="non-terminal residue" evidence="1">
    <location>
        <position position="1"/>
    </location>
</feature>
<dbReference type="HOGENOM" id="CLU_906280_0_0_1"/>
<name>A0A0C9X4J9_9AGAR</name>
<evidence type="ECO:0000313" key="2">
    <source>
        <dbReference type="Proteomes" id="UP000054477"/>
    </source>
</evidence>